<evidence type="ECO:0000313" key="2">
    <source>
        <dbReference type="EMBL" id="QJA52874.1"/>
    </source>
</evidence>
<dbReference type="InterPro" id="IPR007499">
    <property type="entry name" value="ERF_bacteria_virus"/>
</dbReference>
<name>A0A6H1ZZ75_9ZZZZ</name>
<dbReference type="Pfam" id="PF04404">
    <property type="entry name" value="ERF"/>
    <property type="match status" value="1"/>
</dbReference>
<proteinExistence type="predicted"/>
<gene>
    <name evidence="2" type="ORF">TM448A03057_0005</name>
</gene>
<evidence type="ECO:0000256" key="1">
    <source>
        <dbReference type="SAM" id="MobiDB-lite"/>
    </source>
</evidence>
<feature type="compositionally biased region" description="Acidic residues" evidence="1">
    <location>
        <begin position="241"/>
        <end position="258"/>
    </location>
</feature>
<protein>
    <submittedName>
        <fullName evidence="2">Putative Erf family protein</fullName>
    </submittedName>
</protein>
<dbReference type="EMBL" id="MT144375">
    <property type="protein sequence ID" value="QJA52874.1"/>
    <property type="molecule type" value="Genomic_DNA"/>
</dbReference>
<accession>A0A6H1ZZ75</accession>
<reference evidence="2" key="1">
    <citation type="submission" date="2020-03" db="EMBL/GenBank/DDBJ databases">
        <title>The deep terrestrial virosphere.</title>
        <authorList>
            <person name="Holmfeldt K."/>
            <person name="Nilsson E."/>
            <person name="Simone D."/>
            <person name="Lopez-Fernandez M."/>
            <person name="Wu X."/>
            <person name="de Brujin I."/>
            <person name="Lundin D."/>
            <person name="Andersson A."/>
            <person name="Bertilsson S."/>
            <person name="Dopson M."/>
        </authorList>
    </citation>
    <scope>NUCLEOTIDE SEQUENCE</scope>
    <source>
        <strain evidence="2">TM448A03057</strain>
    </source>
</reference>
<feature type="region of interest" description="Disordered" evidence="1">
    <location>
        <begin position="236"/>
        <end position="265"/>
    </location>
</feature>
<dbReference type="AlphaFoldDB" id="A0A6H1ZZ75"/>
<sequence>MSDDHDNKLANVEPRHAIQLHPMVAQAMAANPSAEELSKFLDLQERWEAAQAKKAYTSALVAMKRDLPSVLKRDKHVAFSSSKGNVSYHHTTLASAVDQITPVLSAYGFSFGWEPKTARDQVYVTCRLTHRDGHSECCEMDSPADVSGLKSAAQGRASTVTLLQRYTLLSLLGIATADMVEPGPREPDQDAVDVSRNLKAAAALKKHGRTKQQAEAHLGRPLKEWTASDLQRIRDWLADDVPAEEEPYDGPPDDVLLPEDDHGAE</sequence>
<organism evidence="2">
    <name type="scientific">viral metagenome</name>
    <dbReference type="NCBI Taxonomy" id="1070528"/>
    <lineage>
        <taxon>unclassified sequences</taxon>
        <taxon>metagenomes</taxon>
        <taxon>organismal metagenomes</taxon>
    </lineage>
</organism>